<gene>
    <name evidence="10" type="ORF">E5161_11790</name>
</gene>
<dbReference type="RefSeq" id="WP_136778012.1">
    <property type="nucleotide sequence ID" value="NZ_SUPK01000005.1"/>
</dbReference>
<evidence type="ECO:0000256" key="6">
    <source>
        <dbReference type="ARBA" id="ARBA00023136"/>
    </source>
</evidence>
<dbReference type="Proteomes" id="UP000309673">
    <property type="component" value="Unassembled WGS sequence"/>
</dbReference>
<evidence type="ECO:0000259" key="9">
    <source>
        <dbReference type="PROSITE" id="PS50850"/>
    </source>
</evidence>
<keyword evidence="5 8" id="KW-1133">Transmembrane helix</keyword>
<feature type="domain" description="Major facilitator superfamily (MFS) profile" evidence="9">
    <location>
        <begin position="196"/>
        <end position="395"/>
    </location>
</feature>
<dbReference type="InterPro" id="IPR020846">
    <property type="entry name" value="MFS_dom"/>
</dbReference>
<feature type="transmembrane region" description="Helical" evidence="8">
    <location>
        <begin position="287"/>
        <end position="309"/>
    </location>
</feature>
<feature type="transmembrane region" description="Helical" evidence="8">
    <location>
        <begin position="261"/>
        <end position="281"/>
    </location>
</feature>
<dbReference type="EMBL" id="SUPK01000005">
    <property type="protein sequence ID" value="TJY41877.1"/>
    <property type="molecule type" value="Genomic_DNA"/>
</dbReference>
<feature type="transmembrane region" description="Helical" evidence="8">
    <location>
        <begin position="198"/>
        <end position="218"/>
    </location>
</feature>
<dbReference type="GO" id="GO:0022857">
    <property type="term" value="F:transmembrane transporter activity"/>
    <property type="evidence" value="ECO:0007669"/>
    <property type="project" value="InterPro"/>
</dbReference>
<keyword evidence="11" id="KW-1185">Reference proteome</keyword>
<dbReference type="SUPFAM" id="SSF103473">
    <property type="entry name" value="MFS general substrate transporter"/>
    <property type="match status" value="1"/>
</dbReference>
<evidence type="ECO:0000256" key="1">
    <source>
        <dbReference type="ARBA" id="ARBA00004651"/>
    </source>
</evidence>
<feature type="region of interest" description="Disordered" evidence="7">
    <location>
        <begin position="376"/>
        <end position="395"/>
    </location>
</feature>
<dbReference type="PANTHER" id="PTHR16172">
    <property type="entry name" value="MAJOR FACILITATOR SUPERFAMILY DOMAIN-CONTAINING PROTEIN 6-LIKE"/>
    <property type="match status" value="1"/>
</dbReference>
<evidence type="ECO:0000256" key="2">
    <source>
        <dbReference type="ARBA" id="ARBA00005241"/>
    </source>
</evidence>
<reference evidence="10 11" key="1">
    <citation type="submission" date="2019-04" db="EMBL/GenBank/DDBJ databases">
        <title>Cohnella sp. nov., isolated from soil.</title>
        <authorList>
            <person name="Kim W."/>
        </authorList>
    </citation>
    <scope>NUCLEOTIDE SEQUENCE [LARGE SCALE GENOMIC DNA]</scope>
    <source>
        <strain evidence="10 11">CAU 1483</strain>
    </source>
</reference>
<evidence type="ECO:0000256" key="4">
    <source>
        <dbReference type="ARBA" id="ARBA00022692"/>
    </source>
</evidence>
<sequence length="395" mass="42962">MRKLAAYYFFYYLASSMYGPYLSLYFTDKGFSSAETGLFLSLWALVAVVSQPIMGMWNDRHQDPLRVLKICTVAAPVIGIGFYFFGGYAALLVIVVLFSWFQSSTGALSDTIAVGIANREGQPFSKIRLWGALSYSIGAFASGFLYEKAGGYNTSFLYFFALSIPVFLLLTGYPKSRGAVHRASIIEQIGQVYRNRPFLLFVGVSLMLMTATSMNATFLPMYFKETGFDMKLVGTASAINALVEVPMFWLSAKLVSRIGRFPMLILACLCFALNFILVYTFDNVHVVLAAQLLSGTAFAFFAGISVEAVEDYAGDTTKATYQTVYAAVNYGMAGIIGNAAGGLVVDQWGARILYLILFGLSSAAAVLFVTVTLSKNKKKSPSPDTGRAMSGHAGI</sequence>
<keyword evidence="4 8" id="KW-0812">Transmembrane</keyword>
<dbReference type="OrthoDB" id="1650886at2"/>
<protein>
    <submittedName>
        <fullName evidence="10">MFS transporter</fullName>
    </submittedName>
</protein>
<comment type="similarity">
    <text evidence="2">Belongs to the major facilitator superfamily. MFSD6 family.</text>
</comment>
<dbReference type="AlphaFoldDB" id="A0A4U0FAV2"/>
<dbReference type="Pfam" id="PF12832">
    <property type="entry name" value="MFS_1_like"/>
    <property type="match status" value="1"/>
</dbReference>
<dbReference type="InterPro" id="IPR036259">
    <property type="entry name" value="MFS_trans_sf"/>
</dbReference>
<proteinExistence type="inferred from homology"/>
<evidence type="ECO:0000256" key="3">
    <source>
        <dbReference type="ARBA" id="ARBA00022448"/>
    </source>
</evidence>
<dbReference type="PANTHER" id="PTHR16172:SF41">
    <property type="entry name" value="MAJOR FACILITATOR SUPERFAMILY DOMAIN-CONTAINING PROTEIN 6-LIKE"/>
    <property type="match status" value="1"/>
</dbReference>
<evidence type="ECO:0000256" key="5">
    <source>
        <dbReference type="ARBA" id="ARBA00022989"/>
    </source>
</evidence>
<comment type="caution">
    <text evidence="10">The sequence shown here is derived from an EMBL/GenBank/DDBJ whole genome shotgun (WGS) entry which is preliminary data.</text>
</comment>
<comment type="subcellular location">
    <subcellularLocation>
        <location evidence="1">Cell membrane</location>
        <topology evidence="1">Multi-pass membrane protein</topology>
    </subcellularLocation>
</comment>
<keyword evidence="3" id="KW-0813">Transport</keyword>
<dbReference type="PROSITE" id="PS50850">
    <property type="entry name" value="MFS"/>
    <property type="match status" value="1"/>
</dbReference>
<feature type="transmembrane region" description="Helical" evidence="8">
    <location>
        <begin position="7"/>
        <end position="26"/>
    </location>
</feature>
<feature type="transmembrane region" description="Helical" evidence="8">
    <location>
        <begin position="321"/>
        <end position="340"/>
    </location>
</feature>
<evidence type="ECO:0000256" key="7">
    <source>
        <dbReference type="SAM" id="MobiDB-lite"/>
    </source>
</evidence>
<evidence type="ECO:0000313" key="10">
    <source>
        <dbReference type="EMBL" id="TJY41877.1"/>
    </source>
</evidence>
<dbReference type="InterPro" id="IPR024989">
    <property type="entry name" value="MFS_assoc_dom"/>
</dbReference>
<evidence type="ECO:0000313" key="11">
    <source>
        <dbReference type="Proteomes" id="UP000309673"/>
    </source>
</evidence>
<feature type="transmembrane region" description="Helical" evidence="8">
    <location>
        <begin position="152"/>
        <end position="173"/>
    </location>
</feature>
<name>A0A4U0FAV2_9BACL</name>
<dbReference type="InterPro" id="IPR051717">
    <property type="entry name" value="MFS_MFSD6"/>
</dbReference>
<dbReference type="GO" id="GO:0005886">
    <property type="term" value="C:plasma membrane"/>
    <property type="evidence" value="ECO:0007669"/>
    <property type="project" value="UniProtKB-SubCell"/>
</dbReference>
<evidence type="ECO:0000256" key="8">
    <source>
        <dbReference type="SAM" id="Phobius"/>
    </source>
</evidence>
<accession>A0A4U0FAV2</accession>
<feature type="transmembrane region" description="Helical" evidence="8">
    <location>
        <begin position="38"/>
        <end position="55"/>
    </location>
</feature>
<dbReference type="Gene3D" id="1.20.1250.20">
    <property type="entry name" value="MFS general substrate transporter like domains"/>
    <property type="match status" value="2"/>
</dbReference>
<keyword evidence="6 8" id="KW-0472">Membrane</keyword>
<feature type="transmembrane region" description="Helical" evidence="8">
    <location>
        <begin position="352"/>
        <end position="373"/>
    </location>
</feature>
<organism evidence="10 11">
    <name type="scientific">Cohnella pontilimi</name>
    <dbReference type="NCBI Taxonomy" id="2564100"/>
    <lineage>
        <taxon>Bacteria</taxon>
        <taxon>Bacillati</taxon>
        <taxon>Bacillota</taxon>
        <taxon>Bacilli</taxon>
        <taxon>Bacillales</taxon>
        <taxon>Paenibacillaceae</taxon>
        <taxon>Cohnella</taxon>
    </lineage>
</organism>